<feature type="region of interest" description="Disordered" evidence="1">
    <location>
        <begin position="1"/>
        <end position="52"/>
    </location>
</feature>
<evidence type="ECO:0000313" key="3">
    <source>
        <dbReference type="Proteomes" id="UP000026962"/>
    </source>
</evidence>
<evidence type="ECO:0000313" key="2">
    <source>
        <dbReference type="EnsemblPlants" id="OPUNC04G05550.1"/>
    </source>
</evidence>
<reference evidence="2" key="2">
    <citation type="submission" date="2018-05" db="EMBL/GenBank/DDBJ databases">
        <title>OpunRS2 (Oryza punctata Reference Sequence Version 2).</title>
        <authorList>
            <person name="Zhang J."/>
            <person name="Kudrna D."/>
            <person name="Lee S."/>
            <person name="Talag J."/>
            <person name="Welchert J."/>
            <person name="Wing R.A."/>
        </authorList>
    </citation>
    <scope>NUCLEOTIDE SEQUENCE [LARGE SCALE GENOMIC DNA]</scope>
</reference>
<dbReference type="HOGENOM" id="CLU_2310698_0_0_1"/>
<reference evidence="2" key="1">
    <citation type="submission" date="2015-04" db="UniProtKB">
        <authorList>
            <consortium name="EnsemblPlants"/>
        </authorList>
    </citation>
    <scope>IDENTIFICATION</scope>
</reference>
<evidence type="ECO:0000256" key="1">
    <source>
        <dbReference type="SAM" id="MobiDB-lite"/>
    </source>
</evidence>
<organism evidence="2">
    <name type="scientific">Oryza punctata</name>
    <name type="common">Red rice</name>
    <dbReference type="NCBI Taxonomy" id="4537"/>
    <lineage>
        <taxon>Eukaryota</taxon>
        <taxon>Viridiplantae</taxon>
        <taxon>Streptophyta</taxon>
        <taxon>Embryophyta</taxon>
        <taxon>Tracheophyta</taxon>
        <taxon>Spermatophyta</taxon>
        <taxon>Magnoliopsida</taxon>
        <taxon>Liliopsida</taxon>
        <taxon>Poales</taxon>
        <taxon>Poaceae</taxon>
        <taxon>BOP clade</taxon>
        <taxon>Oryzoideae</taxon>
        <taxon>Oryzeae</taxon>
        <taxon>Oryzinae</taxon>
        <taxon>Oryza</taxon>
    </lineage>
</organism>
<name>A0A0E0KNS2_ORYPU</name>
<accession>A0A0E0KNS2</accession>
<dbReference type="Proteomes" id="UP000026962">
    <property type="component" value="Chromosome 4"/>
</dbReference>
<proteinExistence type="predicted"/>
<dbReference type="Gramene" id="OPUNC04G05550.1">
    <property type="protein sequence ID" value="OPUNC04G05550.1"/>
    <property type="gene ID" value="OPUNC04G05550"/>
</dbReference>
<dbReference type="AlphaFoldDB" id="A0A0E0KNS2"/>
<keyword evidence="3" id="KW-1185">Reference proteome</keyword>
<dbReference type="EnsemblPlants" id="OPUNC04G05550.1">
    <property type="protein sequence ID" value="OPUNC04G05550.1"/>
    <property type="gene ID" value="OPUNC04G05550"/>
</dbReference>
<sequence length="100" mass="10935">MSWRTGQHAAGSWGSRGGGDERQATSQEDEASDPNNEWMKQSTDDSLPRRRPHLLVGVGSGVLESKSWPAVKSMAWIWGSVGKPSPGGVDWDCMVRLAPW</sequence>
<protein>
    <submittedName>
        <fullName evidence="2">Uncharacterized protein</fullName>
    </submittedName>
</protein>